<proteinExistence type="inferred from homology"/>
<dbReference type="PANTHER" id="PTHR42743">
    <property type="entry name" value="AMINO-ACID AMINOTRANSFERASE"/>
    <property type="match status" value="1"/>
</dbReference>
<dbReference type="PROSITE" id="PS00770">
    <property type="entry name" value="AA_TRANSFER_CLASS_4"/>
    <property type="match status" value="1"/>
</dbReference>
<evidence type="ECO:0000256" key="5">
    <source>
        <dbReference type="RuleBase" id="RU004516"/>
    </source>
</evidence>
<dbReference type="RefSeq" id="WP_148808105.1">
    <property type="nucleotide sequence ID" value="NZ_CP042243.1"/>
</dbReference>
<name>A0A5C0SAJ0_CRATE</name>
<dbReference type="SUPFAM" id="SSF56752">
    <property type="entry name" value="D-aminoacid aminotransferase-like PLP-dependent enzymes"/>
    <property type="match status" value="1"/>
</dbReference>
<dbReference type="Pfam" id="PF01063">
    <property type="entry name" value="Aminotran_4"/>
    <property type="match status" value="1"/>
</dbReference>
<evidence type="ECO:0000256" key="4">
    <source>
        <dbReference type="RuleBase" id="RU004106"/>
    </source>
</evidence>
<keyword evidence="7" id="KW-1185">Reference proteome</keyword>
<organism evidence="6 7">
    <name type="scientific">Crassaminicella thermophila</name>
    <dbReference type="NCBI Taxonomy" id="2599308"/>
    <lineage>
        <taxon>Bacteria</taxon>
        <taxon>Bacillati</taxon>
        <taxon>Bacillota</taxon>
        <taxon>Clostridia</taxon>
        <taxon>Eubacteriales</taxon>
        <taxon>Clostridiaceae</taxon>
        <taxon>Crassaminicella</taxon>
    </lineage>
</organism>
<protein>
    <submittedName>
        <fullName evidence="6">4-amino-4-deoxychorismate lyase</fullName>
    </submittedName>
</protein>
<dbReference type="GO" id="GO:0005829">
    <property type="term" value="C:cytosol"/>
    <property type="evidence" value="ECO:0007669"/>
    <property type="project" value="TreeGrafter"/>
</dbReference>
<dbReference type="Gene3D" id="3.20.10.10">
    <property type="entry name" value="D-amino Acid Aminotransferase, subunit A, domain 2"/>
    <property type="match status" value="1"/>
</dbReference>
<dbReference type="PANTHER" id="PTHR42743:SF11">
    <property type="entry name" value="AMINODEOXYCHORISMATE LYASE"/>
    <property type="match status" value="1"/>
</dbReference>
<evidence type="ECO:0000256" key="1">
    <source>
        <dbReference type="ARBA" id="ARBA00001933"/>
    </source>
</evidence>
<dbReference type="InterPro" id="IPR043132">
    <property type="entry name" value="BCAT-like_C"/>
</dbReference>
<comment type="cofactor">
    <cofactor evidence="1 5">
        <name>pyridoxal 5'-phosphate</name>
        <dbReference type="ChEBI" id="CHEBI:597326"/>
    </cofactor>
</comment>
<keyword evidence="3 5" id="KW-0663">Pyridoxal phosphate</keyword>
<dbReference type="EMBL" id="CP042243">
    <property type="protein sequence ID" value="QEK11030.1"/>
    <property type="molecule type" value="Genomic_DNA"/>
</dbReference>
<dbReference type="CDD" id="cd00449">
    <property type="entry name" value="PLPDE_IV"/>
    <property type="match status" value="1"/>
</dbReference>
<gene>
    <name evidence="6" type="ORF">FQB35_00825</name>
</gene>
<dbReference type="Gene3D" id="3.30.470.10">
    <property type="match status" value="1"/>
</dbReference>
<evidence type="ECO:0000256" key="2">
    <source>
        <dbReference type="ARBA" id="ARBA00009320"/>
    </source>
</evidence>
<comment type="similarity">
    <text evidence="2 4">Belongs to the class-IV pyridoxal-phosphate-dependent aminotransferase family.</text>
</comment>
<dbReference type="GO" id="GO:0046394">
    <property type="term" value="P:carboxylic acid biosynthetic process"/>
    <property type="evidence" value="ECO:0007669"/>
    <property type="project" value="UniProtKB-ARBA"/>
</dbReference>
<evidence type="ECO:0000313" key="6">
    <source>
        <dbReference type="EMBL" id="QEK11030.1"/>
    </source>
</evidence>
<evidence type="ECO:0000256" key="3">
    <source>
        <dbReference type="ARBA" id="ARBA00022898"/>
    </source>
</evidence>
<sequence>MCISFNGTLIKSKETCISPESEAFLYGYGIFETLKIHCGKIFFIDEHLERLKKGCKELNIKLDYDLKKIQKYCYNLINSNSMVFGALKILYAKNKDQYNLLLFTRENIYTEEKYKKGFHICFADTKKNPYSKLTYIKSNNYLENILEKQKAKENGYDEAIFLNVLNKISEGTYTNIFFIKNNILYTPATECGILPGIMRNKIIDLIYKLNLNLKIGTFNKADLFNADEIFLTNSLMDIMPVSQLENKVFDLSKNYVTKLLQKSFYNLYYHQ</sequence>
<dbReference type="KEGG" id="crs:FQB35_00825"/>
<dbReference type="InterPro" id="IPR050571">
    <property type="entry name" value="Class-IV_PLP-Dep_Aminotrnsfr"/>
</dbReference>
<dbReference type="InterPro" id="IPR043131">
    <property type="entry name" value="BCAT-like_N"/>
</dbReference>
<dbReference type="Proteomes" id="UP000324646">
    <property type="component" value="Chromosome"/>
</dbReference>
<dbReference type="AlphaFoldDB" id="A0A5C0SAJ0"/>
<evidence type="ECO:0000313" key="7">
    <source>
        <dbReference type="Proteomes" id="UP000324646"/>
    </source>
</evidence>
<dbReference type="InterPro" id="IPR036038">
    <property type="entry name" value="Aminotransferase-like"/>
</dbReference>
<keyword evidence="6" id="KW-0456">Lyase</keyword>
<dbReference type="OrthoDB" id="9805628at2"/>
<dbReference type="InterPro" id="IPR001544">
    <property type="entry name" value="Aminotrans_IV"/>
</dbReference>
<accession>A0A5C0SAJ0</accession>
<dbReference type="GO" id="GO:0008652">
    <property type="term" value="P:amino acid biosynthetic process"/>
    <property type="evidence" value="ECO:0007669"/>
    <property type="project" value="UniProtKB-ARBA"/>
</dbReference>
<dbReference type="GO" id="GO:0016829">
    <property type="term" value="F:lyase activity"/>
    <property type="evidence" value="ECO:0007669"/>
    <property type="project" value="UniProtKB-KW"/>
</dbReference>
<dbReference type="FunFam" id="3.20.10.10:FF:000002">
    <property type="entry name" value="D-alanine aminotransferase"/>
    <property type="match status" value="1"/>
</dbReference>
<reference evidence="6 7" key="1">
    <citation type="submission" date="2019-07" db="EMBL/GenBank/DDBJ databases">
        <title>Complete genome of Crassaminicella thermophila SY095.</title>
        <authorList>
            <person name="Li X."/>
        </authorList>
    </citation>
    <scope>NUCLEOTIDE SEQUENCE [LARGE SCALE GENOMIC DNA]</scope>
    <source>
        <strain evidence="6 7">SY095</strain>
    </source>
</reference>
<dbReference type="InterPro" id="IPR018300">
    <property type="entry name" value="Aminotrans_IV_CS"/>
</dbReference>